<reference evidence="1" key="1">
    <citation type="submission" date="2022-10" db="EMBL/GenBank/DDBJ databases">
        <authorList>
            <person name="Turner M.S."/>
            <person name="Huang W."/>
        </authorList>
    </citation>
    <scope>NUCLEOTIDE SEQUENCE</scope>
    <source>
        <strain evidence="1">3</strain>
    </source>
</reference>
<accession>A0A9X4S4E3</accession>
<proteinExistence type="predicted"/>
<sequence>MNKNEKYLPLINRSKEIKKSVADFQSNELLKSIPFELSFPERTCEQLTPQEEIMDRMARRIARLLDTIEDDFAQLSLELGHAEDLAKQLDIEW</sequence>
<dbReference type="Proteomes" id="UP001152614">
    <property type="component" value="Unassembled WGS sequence"/>
</dbReference>
<dbReference type="EMBL" id="JAOWLY010000006">
    <property type="protein sequence ID" value="MDG4983930.1"/>
    <property type="molecule type" value="Genomic_DNA"/>
</dbReference>
<organism evidence="1 2">
    <name type="scientific">Lactococcus lactis</name>
    <dbReference type="NCBI Taxonomy" id="1358"/>
    <lineage>
        <taxon>Bacteria</taxon>
        <taxon>Bacillati</taxon>
        <taxon>Bacillota</taxon>
        <taxon>Bacilli</taxon>
        <taxon>Lactobacillales</taxon>
        <taxon>Streptococcaceae</taxon>
        <taxon>Lactococcus</taxon>
    </lineage>
</organism>
<evidence type="ECO:0000313" key="1">
    <source>
        <dbReference type="EMBL" id="MDG4983930.1"/>
    </source>
</evidence>
<name>A0A9X4S4E3_9LACT</name>
<dbReference type="AlphaFoldDB" id="A0A9X4S4E3"/>
<dbReference type="RefSeq" id="WP_278228980.1">
    <property type="nucleotide sequence ID" value="NZ_JAOWLY010000006.1"/>
</dbReference>
<gene>
    <name evidence="1" type="ORF">OGZ51_07215</name>
</gene>
<comment type="caution">
    <text evidence="1">The sequence shown here is derived from an EMBL/GenBank/DDBJ whole genome shotgun (WGS) entry which is preliminary data.</text>
</comment>
<reference evidence="1" key="2">
    <citation type="journal article" date="2023" name="Food Microbiol.">
        <title>Evaluation of the fermentation potential of lactic acid bacteria isolated from herbs, fruits and vegetables as starter cultures in nut-based milk alternatives.</title>
        <authorList>
            <person name="Huang W."/>
            <person name="Dong A."/>
            <person name="Pham H.T."/>
            <person name="Zhou C."/>
            <person name="Huo Z."/>
            <person name="Watjen A.P."/>
            <person name="Prakash S."/>
            <person name="Bang-Berthelsen C.H."/>
            <person name="Turner M.S."/>
        </authorList>
    </citation>
    <scope>NUCLEOTIDE SEQUENCE</scope>
    <source>
        <strain evidence="1">3</strain>
    </source>
</reference>
<protein>
    <submittedName>
        <fullName evidence="1">Uncharacterized protein</fullName>
    </submittedName>
</protein>
<evidence type="ECO:0000313" key="2">
    <source>
        <dbReference type="Proteomes" id="UP001152614"/>
    </source>
</evidence>